<protein>
    <submittedName>
        <fullName evidence="2">Kinesin-like protein KIN-14Q isoform X1</fullName>
    </submittedName>
</protein>
<evidence type="ECO:0000259" key="1">
    <source>
        <dbReference type="Pfam" id="PF08387"/>
    </source>
</evidence>
<gene>
    <name evidence="2" type="ORF">M6B38_326420</name>
</gene>
<name>A0AAX6H690_IRIPA</name>
<dbReference type="Pfam" id="PF08387">
    <property type="entry name" value="FBD"/>
    <property type="match status" value="1"/>
</dbReference>
<comment type="caution">
    <text evidence="2">The sequence shown here is derived from an EMBL/GenBank/DDBJ whole genome shotgun (WGS) entry which is preliminary data.</text>
</comment>
<organism evidence="2 3">
    <name type="scientific">Iris pallida</name>
    <name type="common">Sweet iris</name>
    <dbReference type="NCBI Taxonomy" id="29817"/>
    <lineage>
        <taxon>Eukaryota</taxon>
        <taxon>Viridiplantae</taxon>
        <taxon>Streptophyta</taxon>
        <taxon>Embryophyta</taxon>
        <taxon>Tracheophyta</taxon>
        <taxon>Spermatophyta</taxon>
        <taxon>Magnoliopsida</taxon>
        <taxon>Liliopsida</taxon>
        <taxon>Asparagales</taxon>
        <taxon>Iridaceae</taxon>
        <taxon>Iridoideae</taxon>
        <taxon>Irideae</taxon>
        <taxon>Iris</taxon>
    </lineage>
</organism>
<reference evidence="2" key="2">
    <citation type="submission" date="2023-04" db="EMBL/GenBank/DDBJ databases">
        <authorList>
            <person name="Bruccoleri R.E."/>
            <person name="Oakeley E.J."/>
            <person name="Faust A.-M."/>
            <person name="Dessus-Babus S."/>
            <person name="Altorfer M."/>
            <person name="Burckhardt D."/>
            <person name="Oertli M."/>
            <person name="Naumann U."/>
            <person name="Petersen F."/>
            <person name="Wong J."/>
        </authorList>
    </citation>
    <scope>NUCLEOTIDE SEQUENCE</scope>
    <source>
        <strain evidence="2">GSM-AAB239-AS_SAM_17_03QT</strain>
        <tissue evidence="2">Leaf</tissue>
    </source>
</reference>
<reference evidence="2" key="1">
    <citation type="journal article" date="2023" name="GigaByte">
        <title>Genome assembly of the bearded iris, Iris pallida Lam.</title>
        <authorList>
            <person name="Bruccoleri R.E."/>
            <person name="Oakeley E.J."/>
            <person name="Faust A.M.E."/>
            <person name="Altorfer M."/>
            <person name="Dessus-Babus S."/>
            <person name="Burckhardt D."/>
            <person name="Oertli M."/>
            <person name="Naumann U."/>
            <person name="Petersen F."/>
            <person name="Wong J."/>
        </authorList>
    </citation>
    <scope>NUCLEOTIDE SEQUENCE</scope>
    <source>
        <strain evidence="2">GSM-AAB239-AS_SAM_17_03QT</strain>
    </source>
</reference>
<sequence length="90" mass="10447">MMILVSKSINMDRIPSEDAWQAQEDFICNFTHLQTVQMTSFAGTNAVLKFLEFILANVSFLERIQIHFRKKVGYEEKRSCDSCYSFNGVQ</sequence>
<evidence type="ECO:0000313" key="2">
    <source>
        <dbReference type="EMBL" id="KAJ6836496.1"/>
    </source>
</evidence>
<keyword evidence="3" id="KW-1185">Reference proteome</keyword>
<proteinExistence type="predicted"/>
<feature type="domain" description="FBD" evidence="1">
    <location>
        <begin position="28"/>
        <end position="64"/>
    </location>
</feature>
<dbReference type="InterPro" id="IPR006566">
    <property type="entry name" value="FBD"/>
</dbReference>
<accession>A0AAX6H690</accession>
<dbReference type="AlphaFoldDB" id="A0AAX6H690"/>
<evidence type="ECO:0000313" key="3">
    <source>
        <dbReference type="Proteomes" id="UP001140949"/>
    </source>
</evidence>
<dbReference type="Proteomes" id="UP001140949">
    <property type="component" value="Unassembled WGS sequence"/>
</dbReference>
<dbReference type="EMBL" id="JANAVB010012000">
    <property type="protein sequence ID" value="KAJ6836496.1"/>
    <property type="molecule type" value="Genomic_DNA"/>
</dbReference>